<dbReference type="GO" id="GO:0007165">
    <property type="term" value="P:signal transduction"/>
    <property type="evidence" value="ECO:0007669"/>
    <property type="project" value="UniProtKB-ARBA"/>
</dbReference>
<dbReference type="AlphaFoldDB" id="A0AAW2ZAN9"/>
<gene>
    <name evidence="8" type="ORF">AKO1_012277</name>
</gene>
<dbReference type="InterPro" id="IPR000014">
    <property type="entry name" value="PAS"/>
</dbReference>
<dbReference type="InterPro" id="IPR006189">
    <property type="entry name" value="CHASE_dom"/>
</dbReference>
<dbReference type="SMART" id="SM01079">
    <property type="entry name" value="CHASE"/>
    <property type="match status" value="1"/>
</dbReference>
<evidence type="ECO:0000256" key="2">
    <source>
        <dbReference type="ARBA" id="ARBA00022692"/>
    </source>
</evidence>
<comment type="subcellular location">
    <subcellularLocation>
        <location evidence="1">Membrane</location>
    </subcellularLocation>
</comment>
<evidence type="ECO:0000259" key="7">
    <source>
        <dbReference type="PROSITE" id="PS50839"/>
    </source>
</evidence>
<evidence type="ECO:0000313" key="8">
    <source>
        <dbReference type="EMBL" id="KAL0485985.1"/>
    </source>
</evidence>
<feature type="domain" description="PAS" evidence="6">
    <location>
        <begin position="387"/>
        <end position="429"/>
    </location>
</feature>
<evidence type="ECO:0000256" key="4">
    <source>
        <dbReference type="ARBA" id="ARBA00023136"/>
    </source>
</evidence>
<keyword evidence="3 5" id="KW-1133">Transmembrane helix</keyword>
<evidence type="ECO:0000256" key="3">
    <source>
        <dbReference type="ARBA" id="ARBA00022989"/>
    </source>
</evidence>
<dbReference type="GO" id="GO:0016020">
    <property type="term" value="C:membrane"/>
    <property type="evidence" value="ECO:0007669"/>
    <property type="project" value="UniProtKB-SubCell"/>
</dbReference>
<sequence>MSFTVVDFILLVVGLVIFFLSLAGALAGFFVLQGIDEQRAIADFKDKAAKETIVVSNNINAITTNVNTIQTLLQIYGSVNFYDVYKPFVASLSSSSLNGSEIKLPSWVAFYENLDYVPGANASQYVDQHRAWGGVYSNFNNIIPFNLNNSRVPDVYRDYYWVCNQYLPDNEAVIGTNLGAEPTRNQTLLEVYQSGIPASTAKLTFSKAVGGGVGVTIYAPVIRNNKTISIQAAAFRIHELLRQVTSLNAGEGIALYDANDTMNYMSVVTSGYPGLEGRNDVDLKDYEVKSMINGAALHESDNYLVFYNRHWNVVFFSYNKSVSYIKIIPLCVILFIMLLAEITLLVMFAYRKISSAKKIQELTKSRVEILEVHRSKLNTLLKQSIRSETKARSIINSLSDLVVVISGRGRIIQCNNSFEKVFSFSNEEFEAGVLIKNIFVNLRDNFYESVGPNDVITTEAKLSDRSMIIVEIKVSNMVNDEMNPQTPIATPVATPNLDASTSFQMTKDEDEESYVLLMRKI</sequence>
<evidence type="ECO:0000259" key="6">
    <source>
        <dbReference type="PROSITE" id="PS50112"/>
    </source>
</evidence>
<feature type="transmembrane region" description="Helical" evidence="5">
    <location>
        <begin position="327"/>
        <end position="350"/>
    </location>
</feature>
<dbReference type="GO" id="GO:0003824">
    <property type="term" value="F:catalytic activity"/>
    <property type="evidence" value="ECO:0007669"/>
    <property type="project" value="UniProtKB-ARBA"/>
</dbReference>
<dbReference type="Gene3D" id="3.30.450.350">
    <property type="entry name" value="CHASE domain"/>
    <property type="match status" value="1"/>
</dbReference>
<feature type="domain" description="CHASE" evidence="7">
    <location>
        <begin position="168"/>
        <end position="248"/>
    </location>
</feature>
<evidence type="ECO:0000256" key="1">
    <source>
        <dbReference type="ARBA" id="ARBA00004370"/>
    </source>
</evidence>
<dbReference type="Gene3D" id="3.30.450.20">
    <property type="entry name" value="PAS domain"/>
    <property type="match status" value="1"/>
</dbReference>
<evidence type="ECO:0000313" key="9">
    <source>
        <dbReference type="Proteomes" id="UP001431209"/>
    </source>
</evidence>
<dbReference type="PROSITE" id="PS50839">
    <property type="entry name" value="CHASE"/>
    <property type="match status" value="1"/>
</dbReference>
<organism evidence="8 9">
    <name type="scientific">Acrasis kona</name>
    <dbReference type="NCBI Taxonomy" id="1008807"/>
    <lineage>
        <taxon>Eukaryota</taxon>
        <taxon>Discoba</taxon>
        <taxon>Heterolobosea</taxon>
        <taxon>Tetramitia</taxon>
        <taxon>Eutetramitia</taxon>
        <taxon>Acrasidae</taxon>
        <taxon>Acrasis</taxon>
    </lineage>
</organism>
<dbReference type="PROSITE" id="PS50112">
    <property type="entry name" value="PAS"/>
    <property type="match status" value="1"/>
</dbReference>
<evidence type="ECO:0008006" key="10">
    <source>
        <dbReference type="Google" id="ProtNLM"/>
    </source>
</evidence>
<comment type="caution">
    <text evidence="8">The sequence shown here is derived from an EMBL/GenBank/DDBJ whole genome shotgun (WGS) entry which is preliminary data.</text>
</comment>
<reference evidence="8 9" key="1">
    <citation type="submission" date="2024-03" db="EMBL/GenBank/DDBJ databases">
        <title>The Acrasis kona genome and developmental transcriptomes reveal deep origins of eukaryotic multicellular pathways.</title>
        <authorList>
            <person name="Sheikh S."/>
            <person name="Fu C.-J."/>
            <person name="Brown M.W."/>
            <person name="Baldauf S.L."/>
        </authorList>
    </citation>
    <scope>NUCLEOTIDE SEQUENCE [LARGE SCALE GENOMIC DNA]</scope>
    <source>
        <strain evidence="8 9">ATCC MYA-3509</strain>
    </source>
</reference>
<dbReference type="InterPro" id="IPR042240">
    <property type="entry name" value="CHASE_sf"/>
</dbReference>
<keyword evidence="2 5" id="KW-0812">Transmembrane</keyword>
<keyword evidence="9" id="KW-1185">Reference proteome</keyword>
<protein>
    <recommendedName>
        <fullName evidence="10">PAS domain-containing protein</fullName>
    </recommendedName>
</protein>
<proteinExistence type="predicted"/>
<evidence type="ECO:0000256" key="5">
    <source>
        <dbReference type="SAM" id="Phobius"/>
    </source>
</evidence>
<keyword evidence="4 5" id="KW-0472">Membrane</keyword>
<dbReference type="Proteomes" id="UP001431209">
    <property type="component" value="Unassembled WGS sequence"/>
</dbReference>
<dbReference type="SUPFAM" id="SSF55785">
    <property type="entry name" value="PYP-like sensor domain (PAS domain)"/>
    <property type="match status" value="1"/>
</dbReference>
<dbReference type="Pfam" id="PF03924">
    <property type="entry name" value="CHASE"/>
    <property type="match status" value="1"/>
</dbReference>
<dbReference type="Pfam" id="PF13188">
    <property type="entry name" value="PAS_8"/>
    <property type="match status" value="1"/>
</dbReference>
<accession>A0AAW2ZAN9</accession>
<name>A0AAW2ZAN9_9EUKA</name>
<dbReference type="InterPro" id="IPR035965">
    <property type="entry name" value="PAS-like_dom_sf"/>
</dbReference>
<dbReference type="EMBL" id="JAOPGA020001197">
    <property type="protein sequence ID" value="KAL0485985.1"/>
    <property type="molecule type" value="Genomic_DNA"/>
</dbReference>